<feature type="domain" description="YknX-like C-terminal permuted SH3-like" evidence="5">
    <location>
        <begin position="282"/>
        <end position="349"/>
    </location>
</feature>
<feature type="domain" description="Multidrug resistance protein MdtA-like barrel-sandwich hybrid" evidence="3">
    <location>
        <begin position="73"/>
        <end position="190"/>
    </location>
</feature>
<dbReference type="Gene3D" id="1.10.287.470">
    <property type="entry name" value="Helix hairpin bin"/>
    <property type="match status" value="1"/>
</dbReference>
<feature type="coiled-coil region" evidence="2">
    <location>
        <begin position="140"/>
        <end position="167"/>
    </location>
</feature>
<keyword evidence="2" id="KW-0175">Coiled coil</keyword>
<evidence type="ECO:0000259" key="4">
    <source>
        <dbReference type="Pfam" id="PF25954"/>
    </source>
</evidence>
<evidence type="ECO:0000313" key="6">
    <source>
        <dbReference type="EMBL" id="GAA0880979.1"/>
    </source>
</evidence>
<dbReference type="PANTHER" id="PTHR30469:SF15">
    <property type="entry name" value="HLYD FAMILY OF SECRETION PROTEINS"/>
    <property type="match status" value="1"/>
</dbReference>
<dbReference type="InterPro" id="IPR058637">
    <property type="entry name" value="YknX-like_C"/>
</dbReference>
<sequence length="350" mass="38472">MKKLIIIGFLFIGVSAIAFTLYNNKNELEEAATLAMKSSEYISVTVEKVEEKDVNRNFEANGVFEPSQELKLMSETSGAIVKINKRKGDYVKKGDVIVQVDDRLIRSDYTIAQLNLEQAGKDVKRYENLANTDAITKKQLEDNQKAYNIAEAQFSALQKRLDDTQIKAPISGYINEEYYEMGALVSPGMAIADLINTSQLKLSVHVTENEISKVKLGDPLSVRVNAIKGETFTGKVDFISKKADGSFKYEVIVLMTGSNLDKINPGMFGTAAFQFAQDGKVLQISRKAIVGSLKDPGVYTIQDGKAVYRPIKINPLTEGSIEVLDGLNASDEVIVSGLINVKEGTPVKVQ</sequence>
<dbReference type="InterPro" id="IPR006143">
    <property type="entry name" value="RND_pump_MFP"/>
</dbReference>
<dbReference type="Gene3D" id="2.40.420.20">
    <property type="match status" value="1"/>
</dbReference>
<dbReference type="Pfam" id="PF25989">
    <property type="entry name" value="YknX_C"/>
    <property type="match status" value="1"/>
</dbReference>
<dbReference type="Gene3D" id="2.40.50.100">
    <property type="match status" value="1"/>
</dbReference>
<proteinExistence type="inferred from homology"/>
<organism evidence="6 7">
    <name type="scientific">Algoriphagus jejuensis</name>
    <dbReference type="NCBI Taxonomy" id="419934"/>
    <lineage>
        <taxon>Bacteria</taxon>
        <taxon>Pseudomonadati</taxon>
        <taxon>Bacteroidota</taxon>
        <taxon>Cytophagia</taxon>
        <taxon>Cytophagales</taxon>
        <taxon>Cyclobacteriaceae</taxon>
        <taxon>Algoriphagus</taxon>
    </lineage>
</organism>
<dbReference type="InterPro" id="IPR058625">
    <property type="entry name" value="MdtA-like_BSH"/>
</dbReference>
<feature type="domain" description="CusB-like beta-barrel" evidence="4">
    <location>
        <begin position="202"/>
        <end position="273"/>
    </location>
</feature>
<comment type="similarity">
    <text evidence="1">Belongs to the membrane fusion protein (MFP) (TC 8.A.1) family.</text>
</comment>
<dbReference type="NCBIfam" id="TIGR01730">
    <property type="entry name" value="RND_mfp"/>
    <property type="match status" value="1"/>
</dbReference>
<evidence type="ECO:0000259" key="3">
    <source>
        <dbReference type="Pfam" id="PF25917"/>
    </source>
</evidence>
<dbReference type="PANTHER" id="PTHR30469">
    <property type="entry name" value="MULTIDRUG RESISTANCE PROTEIN MDTA"/>
    <property type="match status" value="1"/>
</dbReference>
<evidence type="ECO:0000256" key="2">
    <source>
        <dbReference type="SAM" id="Coils"/>
    </source>
</evidence>
<dbReference type="Proteomes" id="UP001500469">
    <property type="component" value="Unassembled WGS sequence"/>
</dbReference>
<evidence type="ECO:0000259" key="5">
    <source>
        <dbReference type="Pfam" id="PF25989"/>
    </source>
</evidence>
<evidence type="ECO:0000313" key="7">
    <source>
        <dbReference type="Proteomes" id="UP001500469"/>
    </source>
</evidence>
<keyword evidence="7" id="KW-1185">Reference proteome</keyword>
<comment type="caution">
    <text evidence="6">The sequence shown here is derived from an EMBL/GenBank/DDBJ whole genome shotgun (WGS) entry which is preliminary data.</text>
</comment>
<dbReference type="InterPro" id="IPR058792">
    <property type="entry name" value="Beta-barrel_RND_2"/>
</dbReference>
<dbReference type="Gene3D" id="2.40.30.170">
    <property type="match status" value="1"/>
</dbReference>
<dbReference type="SUPFAM" id="SSF111369">
    <property type="entry name" value="HlyD-like secretion proteins"/>
    <property type="match status" value="1"/>
</dbReference>
<accession>A0ABP3YJ30</accession>
<protein>
    <submittedName>
        <fullName evidence="6">Efflux RND transporter periplasmic adaptor subunit</fullName>
    </submittedName>
</protein>
<reference evidence="7" key="1">
    <citation type="journal article" date="2019" name="Int. J. Syst. Evol. Microbiol.">
        <title>The Global Catalogue of Microorganisms (GCM) 10K type strain sequencing project: providing services to taxonomists for standard genome sequencing and annotation.</title>
        <authorList>
            <consortium name="The Broad Institute Genomics Platform"/>
            <consortium name="The Broad Institute Genome Sequencing Center for Infectious Disease"/>
            <person name="Wu L."/>
            <person name="Ma J."/>
        </authorList>
    </citation>
    <scope>NUCLEOTIDE SEQUENCE [LARGE SCALE GENOMIC DNA]</scope>
    <source>
        <strain evidence="7">JCM 16112</strain>
    </source>
</reference>
<dbReference type="RefSeq" id="WP_343854613.1">
    <property type="nucleotide sequence ID" value="NZ_BAAAFI010000048.1"/>
</dbReference>
<gene>
    <name evidence="6" type="ORF">GCM10009119_39490</name>
</gene>
<dbReference type="EMBL" id="BAAAFI010000048">
    <property type="protein sequence ID" value="GAA0880979.1"/>
    <property type="molecule type" value="Genomic_DNA"/>
</dbReference>
<name>A0ABP3YJ30_9BACT</name>
<evidence type="ECO:0000256" key="1">
    <source>
        <dbReference type="ARBA" id="ARBA00009477"/>
    </source>
</evidence>
<dbReference type="Pfam" id="PF25917">
    <property type="entry name" value="BSH_RND"/>
    <property type="match status" value="1"/>
</dbReference>
<dbReference type="Pfam" id="PF25954">
    <property type="entry name" value="Beta-barrel_RND_2"/>
    <property type="match status" value="1"/>
</dbReference>